<proteinExistence type="predicted"/>
<keyword evidence="2" id="KW-1185">Reference proteome</keyword>
<organism evidence="1 2">
    <name type="scientific">Pandoraea terrae</name>
    <dbReference type="NCBI Taxonomy" id="1537710"/>
    <lineage>
        <taxon>Bacteria</taxon>
        <taxon>Pseudomonadati</taxon>
        <taxon>Pseudomonadota</taxon>
        <taxon>Betaproteobacteria</taxon>
        <taxon>Burkholderiales</taxon>
        <taxon>Burkholderiaceae</taxon>
        <taxon>Pandoraea</taxon>
    </lineage>
</organism>
<dbReference type="Proteomes" id="UP000414233">
    <property type="component" value="Unassembled WGS sequence"/>
</dbReference>
<evidence type="ECO:0000313" key="1">
    <source>
        <dbReference type="EMBL" id="VVE56224.1"/>
    </source>
</evidence>
<reference evidence="1 2" key="1">
    <citation type="submission" date="2019-08" db="EMBL/GenBank/DDBJ databases">
        <authorList>
            <person name="Peeters C."/>
        </authorList>
    </citation>
    <scope>NUCLEOTIDE SEQUENCE [LARGE SCALE GENOMIC DNA]</scope>
    <source>
        <strain evidence="1 2">LMG 30175</strain>
    </source>
</reference>
<accession>A0A5E4Z540</accession>
<dbReference type="AlphaFoldDB" id="A0A5E4Z540"/>
<sequence>MAVPALSGAARLRPGACSVHAPVAAFILAEKGAHT</sequence>
<dbReference type="EMBL" id="CABPRZ010000031">
    <property type="protein sequence ID" value="VVE56224.1"/>
    <property type="molecule type" value="Genomic_DNA"/>
</dbReference>
<name>A0A5E4Z540_9BURK</name>
<gene>
    <name evidence="1" type="ORF">PTE30175_04975</name>
</gene>
<evidence type="ECO:0000313" key="2">
    <source>
        <dbReference type="Proteomes" id="UP000414233"/>
    </source>
</evidence>
<protein>
    <submittedName>
        <fullName evidence="1">Uncharacterized protein</fullName>
    </submittedName>
</protein>